<evidence type="ECO:0000259" key="2">
    <source>
        <dbReference type="Pfam" id="PF10708"/>
    </source>
</evidence>
<accession>F2R4U5</accession>
<gene>
    <name evidence="3" type="ordered locus">SVEN_2680</name>
</gene>
<feature type="compositionally biased region" description="Low complexity" evidence="1">
    <location>
        <begin position="232"/>
        <end position="255"/>
    </location>
</feature>
<dbReference type="Proteomes" id="UP000006854">
    <property type="component" value="Chromosome"/>
</dbReference>
<feature type="compositionally biased region" description="Low complexity" evidence="1">
    <location>
        <begin position="77"/>
        <end position="105"/>
    </location>
</feature>
<dbReference type="Pfam" id="PF10708">
    <property type="entry name" value="DUF2510"/>
    <property type="match status" value="1"/>
</dbReference>
<feature type="region of interest" description="Disordered" evidence="1">
    <location>
        <begin position="34"/>
        <end position="314"/>
    </location>
</feature>
<dbReference type="EMBL" id="FR845719">
    <property type="protein sequence ID" value="CCA55966.1"/>
    <property type="molecule type" value="Genomic_DNA"/>
</dbReference>
<name>F2R4U5_STRVP</name>
<dbReference type="InterPro" id="IPR018929">
    <property type="entry name" value="DUF2510"/>
</dbReference>
<dbReference type="AlphaFoldDB" id="F2R4U5"/>
<proteinExistence type="predicted"/>
<organism evidence="3 4">
    <name type="scientific">Streptomyces venezuelae (strain ATCC 10712 / CBS 650.69 / DSM 40230 / JCM 4526 / NBRC 13096 / PD 04745)</name>
    <dbReference type="NCBI Taxonomy" id="953739"/>
    <lineage>
        <taxon>Bacteria</taxon>
        <taxon>Bacillati</taxon>
        <taxon>Actinomycetota</taxon>
        <taxon>Actinomycetes</taxon>
        <taxon>Kitasatosporales</taxon>
        <taxon>Streptomycetaceae</taxon>
        <taxon>Streptomyces</taxon>
    </lineage>
</organism>
<feature type="domain" description="DUF2510" evidence="2">
    <location>
        <begin position="14"/>
        <end position="44"/>
    </location>
</feature>
<reference evidence="3 4" key="1">
    <citation type="journal article" date="2011" name="BMC Genomics">
        <title>Genome-wide analysis of the role of GlnR in Streptomyces venezuelae provides new insights into global nitrogen regulation in actinomycetes.</title>
        <authorList>
            <person name="Pullan S.T."/>
            <person name="Bibb M.J."/>
            <person name="Merrick M."/>
        </authorList>
    </citation>
    <scope>NUCLEOTIDE SEQUENCE [LARGE SCALE GENOMIC DNA]</scope>
    <source>
        <strain evidence="4">ATCC 10712 / CBS 650.69 / DSM 40230 / JCM 4526 / NBRC 13096 / PD 04745</strain>
    </source>
</reference>
<protein>
    <recommendedName>
        <fullName evidence="2">DUF2510 domain-containing protein</fullName>
    </recommendedName>
</protein>
<feature type="compositionally biased region" description="Low complexity" evidence="1">
    <location>
        <begin position="265"/>
        <end position="308"/>
    </location>
</feature>
<evidence type="ECO:0000313" key="3">
    <source>
        <dbReference type="EMBL" id="CCA55966.1"/>
    </source>
</evidence>
<sequence length="314" mass="31953">MATPPGGGEEVPQAGYYPDPSIPGYIRFWNGAAWVPGTSRPAPKDGEAAPRPPASAIPAGPILASGPAPAPVSVQSVAEPARPAASAPPAQVQAPAHVPAQAQAPAPVPTVEETGPVFFDEEPAAAEPASAWQADTSRQTGFGGERDQRVSWGSPRTPDPRTPADWPVAGANEPTEVREPAPERAADPRTAGGAARLGGMPVTPMPTPAPAQRQPEPAPQAPQAPEPPQTPHSPQSSQAPQAPRTPQTPQALRPQPAAPQPAAPEPVTAAPAPTPVQQTPVQQTPVQRTPVQQPPRTAVAHPGSRTAGAGSGSR</sequence>
<feature type="non-terminal residue" evidence="3">
    <location>
        <position position="314"/>
    </location>
</feature>
<dbReference type="KEGG" id="sve:SVEN_2680"/>
<feature type="compositionally biased region" description="Pro residues" evidence="1">
    <location>
        <begin position="216"/>
        <end position="231"/>
    </location>
</feature>
<dbReference type="HOGENOM" id="CLU_941733_0_0_11"/>
<evidence type="ECO:0000313" key="4">
    <source>
        <dbReference type="Proteomes" id="UP000006854"/>
    </source>
</evidence>
<dbReference type="eggNOG" id="COG1714">
    <property type="taxonomic scope" value="Bacteria"/>
</dbReference>
<dbReference type="STRING" id="953739.SVEN_2680"/>
<feature type="compositionally biased region" description="Basic and acidic residues" evidence="1">
    <location>
        <begin position="175"/>
        <end position="187"/>
    </location>
</feature>
<evidence type="ECO:0000256" key="1">
    <source>
        <dbReference type="SAM" id="MobiDB-lite"/>
    </source>
</evidence>
<keyword evidence="4" id="KW-1185">Reference proteome</keyword>